<comment type="caution">
    <text evidence="3">The sequence shown here is derived from an EMBL/GenBank/DDBJ whole genome shotgun (WGS) entry which is preliminary data.</text>
</comment>
<proteinExistence type="predicted"/>
<dbReference type="RefSeq" id="WP_115153134.1">
    <property type="nucleotide sequence ID" value="NZ_UGTJ01000001.1"/>
</dbReference>
<dbReference type="InterPro" id="IPR025640">
    <property type="entry name" value="GYF_2"/>
</dbReference>
<organism evidence="3 4">
    <name type="scientific">Segatella buccae</name>
    <dbReference type="NCBI Taxonomy" id="28126"/>
    <lineage>
        <taxon>Bacteria</taxon>
        <taxon>Pseudomonadati</taxon>
        <taxon>Bacteroidota</taxon>
        <taxon>Bacteroidia</taxon>
        <taxon>Bacteroidales</taxon>
        <taxon>Prevotellaceae</taxon>
        <taxon>Segatella</taxon>
    </lineage>
</organism>
<evidence type="ECO:0000256" key="1">
    <source>
        <dbReference type="SAM" id="MobiDB-lite"/>
    </source>
</evidence>
<protein>
    <recommendedName>
        <fullName evidence="2">GYF domain-containing protein</fullName>
    </recommendedName>
</protein>
<evidence type="ECO:0000259" key="2">
    <source>
        <dbReference type="Pfam" id="PF14237"/>
    </source>
</evidence>
<evidence type="ECO:0000313" key="4">
    <source>
        <dbReference type="Proteomes" id="UP000255283"/>
    </source>
</evidence>
<feature type="compositionally biased region" description="Polar residues" evidence="1">
    <location>
        <begin position="86"/>
        <end position="102"/>
    </location>
</feature>
<name>A0AAQ1ZHR4_9BACT</name>
<feature type="domain" description="GYF" evidence="2">
    <location>
        <begin position="3"/>
        <end position="48"/>
    </location>
</feature>
<sequence>MKYFIIDNNEQRGPFTIDELYHLHITSETLVWNETMTDWTPAWKVQELKYILEQQHQSPTPPTFNQPDNSRQSATPQDGRERIQGQGAQSEGNFTHHQQNDTLVKKKDHSKTALLACIVGILLIALFSSTCPNKKKHTEAIKSEITSVIDKIQENNDEQDLFSMGFDLIAKTVTSNLVNTILDQSLQIKSYILFNKGVIALNGKEYTVSYGFLGHVFTASDEIILKILQKGEGEETESASMSQGHEDSKGESVSKNEKDAPNTSESQSDDDDNSTTSVGKAFKDKVITSVGDRVKEKIQEDNDSTTSSGINRIIDAIMDFLKGS</sequence>
<feature type="compositionally biased region" description="Polar residues" evidence="1">
    <location>
        <begin position="65"/>
        <end position="76"/>
    </location>
</feature>
<dbReference type="AlphaFoldDB" id="A0AAQ1ZHR4"/>
<reference evidence="3 4" key="1">
    <citation type="submission" date="2018-06" db="EMBL/GenBank/DDBJ databases">
        <authorList>
            <consortium name="Pathogen Informatics"/>
            <person name="Doyle S."/>
        </authorList>
    </citation>
    <scope>NUCLEOTIDE SEQUENCE [LARGE SCALE GENOMIC DNA]</scope>
    <source>
        <strain evidence="3 4">NCTC13063</strain>
    </source>
</reference>
<evidence type="ECO:0000313" key="3">
    <source>
        <dbReference type="EMBL" id="SUB79199.1"/>
    </source>
</evidence>
<feature type="compositionally biased region" description="Basic and acidic residues" evidence="1">
    <location>
        <begin position="244"/>
        <end position="260"/>
    </location>
</feature>
<feature type="region of interest" description="Disordered" evidence="1">
    <location>
        <begin position="56"/>
        <end position="103"/>
    </location>
</feature>
<dbReference type="EMBL" id="UGTJ01000001">
    <property type="protein sequence ID" value="SUB79199.1"/>
    <property type="molecule type" value="Genomic_DNA"/>
</dbReference>
<dbReference type="Proteomes" id="UP000255283">
    <property type="component" value="Unassembled WGS sequence"/>
</dbReference>
<gene>
    <name evidence="3" type="ORF">NCTC13063_00457</name>
</gene>
<feature type="region of interest" description="Disordered" evidence="1">
    <location>
        <begin position="234"/>
        <end position="280"/>
    </location>
</feature>
<dbReference type="Pfam" id="PF14237">
    <property type="entry name" value="GYF_2"/>
    <property type="match status" value="1"/>
</dbReference>
<accession>A0AAQ1ZHR4</accession>